<organism evidence="1 2">
    <name type="scientific">Hyalomma asiaticum</name>
    <name type="common">Tick</name>
    <dbReference type="NCBI Taxonomy" id="266040"/>
    <lineage>
        <taxon>Eukaryota</taxon>
        <taxon>Metazoa</taxon>
        <taxon>Ecdysozoa</taxon>
        <taxon>Arthropoda</taxon>
        <taxon>Chelicerata</taxon>
        <taxon>Arachnida</taxon>
        <taxon>Acari</taxon>
        <taxon>Parasitiformes</taxon>
        <taxon>Ixodida</taxon>
        <taxon>Ixodoidea</taxon>
        <taxon>Ixodidae</taxon>
        <taxon>Hyalomminae</taxon>
        <taxon>Hyalomma</taxon>
    </lineage>
</organism>
<comment type="caution">
    <text evidence="1">The sequence shown here is derived from an EMBL/GenBank/DDBJ whole genome shotgun (WGS) entry which is preliminary data.</text>
</comment>
<gene>
    <name evidence="1" type="ORF">HPB50_008999</name>
</gene>
<keyword evidence="2" id="KW-1185">Reference proteome</keyword>
<sequence>MLDAMWIRTSSCETAVFKQERAAGGSPCTSNQPFKRGAAAASARRAKIPLDLRLAGHRDGASHVGKKRRGRLLPSGPSTPPPPLTRETAPASPQSS</sequence>
<accession>A0ACB7S803</accession>
<name>A0ACB7S803_HYAAI</name>
<reference evidence="1" key="1">
    <citation type="submission" date="2020-05" db="EMBL/GenBank/DDBJ databases">
        <title>Large-scale comparative analyses of tick genomes elucidate their genetic diversity and vector capacities.</title>
        <authorList>
            <person name="Jia N."/>
            <person name="Wang J."/>
            <person name="Shi W."/>
            <person name="Du L."/>
            <person name="Sun Y."/>
            <person name="Zhan W."/>
            <person name="Jiang J."/>
            <person name="Wang Q."/>
            <person name="Zhang B."/>
            <person name="Ji P."/>
            <person name="Sakyi L.B."/>
            <person name="Cui X."/>
            <person name="Yuan T."/>
            <person name="Jiang B."/>
            <person name="Yang W."/>
            <person name="Lam T.T.-Y."/>
            <person name="Chang Q."/>
            <person name="Ding S."/>
            <person name="Wang X."/>
            <person name="Zhu J."/>
            <person name="Ruan X."/>
            <person name="Zhao L."/>
            <person name="Wei J."/>
            <person name="Que T."/>
            <person name="Du C."/>
            <person name="Cheng J."/>
            <person name="Dai P."/>
            <person name="Han X."/>
            <person name="Huang E."/>
            <person name="Gao Y."/>
            <person name="Liu J."/>
            <person name="Shao H."/>
            <person name="Ye R."/>
            <person name="Li L."/>
            <person name="Wei W."/>
            <person name="Wang X."/>
            <person name="Wang C."/>
            <person name="Yang T."/>
            <person name="Huo Q."/>
            <person name="Li W."/>
            <person name="Guo W."/>
            <person name="Chen H."/>
            <person name="Zhou L."/>
            <person name="Ni X."/>
            <person name="Tian J."/>
            <person name="Zhou Y."/>
            <person name="Sheng Y."/>
            <person name="Liu T."/>
            <person name="Pan Y."/>
            <person name="Xia L."/>
            <person name="Li J."/>
            <person name="Zhao F."/>
            <person name="Cao W."/>
        </authorList>
    </citation>
    <scope>NUCLEOTIDE SEQUENCE</scope>
    <source>
        <strain evidence="1">Hyas-2018</strain>
    </source>
</reference>
<evidence type="ECO:0000313" key="1">
    <source>
        <dbReference type="EMBL" id="KAH6930081.1"/>
    </source>
</evidence>
<dbReference type="EMBL" id="CM023485">
    <property type="protein sequence ID" value="KAH6930081.1"/>
    <property type="molecule type" value="Genomic_DNA"/>
</dbReference>
<protein>
    <submittedName>
        <fullName evidence="1">Uncharacterized protein</fullName>
    </submittedName>
</protein>
<proteinExistence type="predicted"/>
<dbReference type="Proteomes" id="UP000821845">
    <property type="component" value="Chromosome 5"/>
</dbReference>
<evidence type="ECO:0000313" key="2">
    <source>
        <dbReference type="Proteomes" id="UP000821845"/>
    </source>
</evidence>